<gene>
    <name evidence="1" type="ORF">PR048_008844</name>
</gene>
<evidence type="ECO:0000313" key="2">
    <source>
        <dbReference type="Proteomes" id="UP001159363"/>
    </source>
</evidence>
<proteinExistence type="predicted"/>
<dbReference type="EMBL" id="JARBHB010000003">
    <property type="protein sequence ID" value="KAJ8889345.1"/>
    <property type="molecule type" value="Genomic_DNA"/>
</dbReference>
<comment type="caution">
    <text evidence="1">The sequence shown here is derived from an EMBL/GenBank/DDBJ whole genome shotgun (WGS) entry which is preliminary data.</text>
</comment>
<dbReference type="PANTHER" id="PTHR10773">
    <property type="entry name" value="DNA-DIRECTED RNA POLYMERASES I, II, AND III SUBUNIT RPABC2"/>
    <property type="match status" value="1"/>
</dbReference>
<evidence type="ECO:0000313" key="1">
    <source>
        <dbReference type="EMBL" id="KAJ8889345.1"/>
    </source>
</evidence>
<sequence>MQSKVKHELHLRKIECARTSMKIDANKSKNDNDFYVFTFDMAKSFTFPINTTSVAYYKRNIYVYNLGCHELTTGLALMYVWDETIASRGLQEVSSCVIKHNETRPSRLNMYSDTCTALSLLKLGQKEDNTIDIIEHKFMVSGHSYLLNDADFVSIETYSRGKKIYVPDEWYSVTVYSQKKPEFHLIKVAMQGFKSSKHLEDTGYTTEKRDISDLLPFIPPIHHSYFHNLLTTVDHADSEDVGPLTEGEDGSRNE</sequence>
<dbReference type="PANTHER" id="PTHR10773:SF19">
    <property type="match status" value="1"/>
</dbReference>
<reference evidence="1 2" key="1">
    <citation type="submission" date="2023-02" db="EMBL/GenBank/DDBJ databases">
        <title>LHISI_Scaffold_Assembly.</title>
        <authorList>
            <person name="Stuart O.P."/>
            <person name="Cleave R."/>
            <person name="Magrath M.J.L."/>
            <person name="Mikheyev A.S."/>
        </authorList>
    </citation>
    <scope>NUCLEOTIDE SEQUENCE [LARGE SCALE GENOMIC DNA]</scope>
    <source>
        <strain evidence="1">Daus_M_001</strain>
        <tissue evidence="1">Leg muscle</tissue>
    </source>
</reference>
<protein>
    <submittedName>
        <fullName evidence="1">Uncharacterized protein</fullName>
    </submittedName>
</protein>
<name>A0ABQ9HZB5_9NEOP</name>
<accession>A0ABQ9HZB5</accession>
<keyword evidence="2" id="KW-1185">Reference proteome</keyword>
<dbReference type="Proteomes" id="UP001159363">
    <property type="component" value="Chromosome 3"/>
</dbReference>
<organism evidence="1 2">
    <name type="scientific">Dryococelus australis</name>
    <dbReference type="NCBI Taxonomy" id="614101"/>
    <lineage>
        <taxon>Eukaryota</taxon>
        <taxon>Metazoa</taxon>
        <taxon>Ecdysozoa</taxon>
        <taxon>Arthropoda</taxon>
        <taxon>Hexapoda</taxon>
        <taxon>Insecta</taxon>
        <taxon>Pterygota</taxon>
        <taxon>Neoptera</taxon>
        <taxon>Polyneoptera</taxon>
        <taxon>Phasmatodea</taxon>
        <taxon>Verophasmatodea</taxon>
        <taxon>Anareolatae</taxon>
        <taxon>Phasmatidae</taxon>
        <taxon>Eurycanthinae</taxon>
        <taxon>Dryococelus</taxon>
    </lineage>
</organism>